<dbReference type="OrthoDB" id="9976756at2759"/>
<feature type="domain" description="Focal AT" evidence="1">
    <location>
        <begin position="3"/>
        <end position="95"/>
    </location>
</feature>
<sequence length="106" mass="12092">MGRDITDALDRLLIEAQHCIKELTFLDQRQVQLVAVLLESDQKRLSEALRIVEDGKTGPDLYESNRKTVLKISHILAVNCKHFQDSVDAARLRSNVAHLKKKVHHV</sequence>
<dbReference type="InterPro" id="IPR036137">
    <property type="entry name" value="Focal_adhe_kin_target_dom_sf"/>
</dbReference>
<evidence type="ECO:0000313" key="3">
    <source>
        <dbReference type="Proteomes" id="UP000298663"/>
    </source>
</evidence>
<reference evidence="2 3" key="2">
    <citation type="journal article" date="2019" name="G3 (Bethesda)">
        <title>Hybrid Assembly of the Genome of the Entomopathogenic Nematode Steinernema carpocapsae Identifies the X-Chromosome.</title>
        <authorList>
            <person name="Serra L."/>
            <person name="Macchietto M."/>
            <person name="Macias-Munoz A."/>
            <person name="McGill C.J."/>
            <person name="Rodriguez I.M."/>
            <person name="Rodriguez B."/>
            <person name="Murad R."/>
            <person name="Mortazavi A."/>
        </authorList>
    </citation>
    <scope>NUCLEOTIDE SEQUENCE [LARGE SCALE GENOMIC DNA]</scope>
    <source>
        <strain evidence="2 3">ALL</strain>
    </source>
</reference>
<accession>A0A4U5M0I4</accession>
<name>A0A4U5M0I4_STECR</name>
<evidence type="ECO:0000313" key="2">
    <source>
        <dbReference type="EMBL" id="TKR62137.1"/>
    </source>
</evidence>
<reference evidence="2 3" key="1">
    <citation type="journal article" date="2015" name="Genome Biol.">
        <title>Comparative genomics of Steinernema reveals deeply conserved gene regulatory networks.</title>
        <authorList>
            <person name="Dillman A.R."/>
            <person name="Macchietto M."/>
            <person name="Porter C.F."/>
            <person name="Rogers A."/>
            <person name="Williams B."/>
            <person name="Antoshechkin I."/>
            <person name="Lee M.M."/>
            <person name="Goodwin Z."/>
            <person name="Lu X."/>
            <person name="Lewis E.E."/>
            <person name="Goodrich-Blair H."/>
            <person name="Stock S.P."/>
            <person name="Adams B.J."/>
            <person name="Sternberg P.W."/>
            <person name="Mortazavi A."/>
        </authorList>
    </citation>
    <scope>NUCLEOTIDE SEQUENCE [LARGE SCALE GENOMIC DNA]</scope>
    <source>
        <strain evidence="2 3">ALL</strain>
    </source>
</reference>
<dbReference type="GO" id="GO:0005925">
    <property type="term" value="C:focal adhesion"/>
    <property type="evidence" value="ECO:0007669"/>
    <property type="project" value="InterPro"/>
</dbReference>
<dbReference type="AlphaFoldDB" id="A0A4U5M0I4"/>
<dbReference type="Proteomes" id="UP000298663">
    <property type="component" value="Unassembled WGS sequence"/>
</dbReference>
<dbReference type="GO" id="GO:0007172">
    <property type="term" value="P:signal complex assembly"/>
    <property type="evidence" value="ECO:0007669"/>
    <property type="project" value="InterPro"/>
</dbReference>
<organism evidence="2 3">
    <name type="scientific">Steinernema carpocapsae</name>
    <name type="common">Entomopathogenic nematode</name>
    <dbReference type="NCBI Taxonomy" id="34508"/>
    <lineage>
        <taxon>Eukaryota</taxon>
        <taxon>Metazoa</taxon>
        <taxon>Ecdysozoa</taxon>
        <taxon>Nematoda</taxon>
        <taxon>Chromadorea</taxon>
        <taxon>Rhabditida</taxon>
        <taxon>Tylenchina</taxon>
        <taxon>Panagrolaimomorpha</taxon>
        <taxon>Strongyloidoidea</taxon>
        <taxon>Steinernematidae</taxon>
        <taxon>Steinernema</taxon>
    </lineage>
</organism>
<dbReference type="Pfam" id="PF03623">
    <property type="entry name" value="Focal_AT"/>
    <property type="match status" value="1"/>
</dbReference>
<dbReference type="EMBL" id="AZBU02000010">
    <property type="protein sequence ID" value="TKR62137.1"/>
    <property type="molecule type" value="Genomic_DNA"/>
</dbReference>
<comment type="caution">
    <text evidence="2">The sequence shown here is derived from an EMBL/GenBank/DDBJ whole genome shotgun (WGS) entry which is preliminary data.</text>
</comment>
<gene>
    <name evidence="2" type="ORF">L596_026134</name>
</gene>
<evidence type="ECO:0000259" key="1">
    <source>
        <dbReference type="Pfam" id="PF03623"/>
    </source>
</evidence>
<proteinExistence type="predicted"/>
<dbReference type="SUPFAM" id="SSF68993">
    <property type="entry name" value="FAT domain of focal adhesion kinase"/>
    <property type="match status" value="1"/>
</dbReference>
<dbReference type="Gene3D" id="1.20.120.330">
    <property type="entry name" value="Nucleotidyltransferases domain 2"/>
    <property type="match status" value="1"/>
</dbReference>
<dbReference type="InterPro" id="IPR005189">
    <property type="entry name" value="Focal_adhesion_kin_target_dom"/>
</dbReference>
<dbReference type="GO" id="GO:0004713">
    <property type="term" value="F:protein tyrosine kinase activity"/>
    <property type="evidence" value="ECO:0007669"/>
    <property type="project" value="InterPro"/>
</dbReference>
<keyword evidence="3" id="KW-1185">Reference proteome</keyword>
<protein>
    <recommendedName>
        <fullName evidence="1">Focal AT domain-containing protein</fullName>
    </recommendedName>
</protein>